<comment type="caution">
    <text evidence="4">The sequence shown here is derived from an EMBL/GenBank/DDBJ whole genome shotgun (WGS) entry which is preliminary data.</text>
</comment>
<name>A0AAD5ULT5_9FUNG</name>
<comment type="similarity">
    <text evidence="1">Belongs to the CWF19 family.</text>
</comment>
<feature type="compositionally biased region" description="Basic and acidic residues" evidence="2">
    <location>
        <begin position="25"/>
        <end position="53"/>
    </location>
</feature>
<feature type="region of interest" description="Disordered" evidence="2">
    <location>
        <begin position="25"/>
        <end position="66"/>
    </location>
</feature>
<organism evidence="4 5">
    <name type="scientific">Boothiomyces macroporosus</name>
    <dbReference type="NCBI Taxonomy" id="261099"/>
    <lineage>
        <taxon>Eukaryota</taxon>
        <taxon>Fungi</taxon>
        <taxon>Fungi incertae sedis</taxon>
        <taxon>Chytridiomycota</taxon>
        <taxon>Chytridiomycota incertae sedis</taxon>
        <taxon>Chytridiomycetes</taxon>
        <taxon>Rhizophydiales</taxon>
        <taxon>Terramycetaceae</taxon>
        <taxon>Boothiomyces</taxon>
    </lineage>
</organism>
<evidence type="ECO:0000313" key="4">
    <source>
        <dbReference type="EMBL" id="KAJ3258274.1"/>
    </source>
</evidence>
<feature type="region of interest" description="Disordered" evidence="2">
    <location>
        <begin position="111"/>
        <end position="188"/>
    </location>
</feature>
<dbReference type="PANTHER" id="PTHR12072:SF5">
    <property type="entry name" value="CWF19-LIKE PROTEIN 2"/>
    <property type="match status" value="1"/>
</dbReference>
<evidence type="ECO:0000256" key="2">
    <source>
        <dbReference type="SAM" id="MobiDB-lite"/>
    </source>
</evidence>
<feature type="region of interest" description="Disordered" evidence="2">
    <location>
        <begin position="259"/>
        <end position="283"/>
    </location>
</feature>
<evidence type="ECO:0000313" key="5">
    <source>
        <dbReference type="Proteomes" id="UP001210925"/>
    </source>
</evidence>
<dbReference type="AlphaFoldDB" id="A0AAD5ULT5"/>
<dbReference type="GO" id="GO:0071014">
    <property type="term" value="C:post-mRNA release spliceosomal complex"/>
    <property type="evidence" value="ECO:0007669"/>
    <property type="project" value="TreeGrafter"/>
</dbReference>
<feature type="compositionally biased region" description="Basic and acidic residues" evidence="2">
    <location>
        <begin position="259"/>
        <end position="276"/>
    </location>
</feature>
<evidence type="ECO:0000256" key="1">
    <source>
        <dbReference type="ARBA" id="ARBA00006795"/>
    </source>
</evidence>
<accession>A0AAD5ULT5</accession>
<dbReference type="InterPro" id="IPR040194">
    <property type="entry name" value="Cwf19-like"/>
</dbReference>
<reference evidence="4" key="1">
    <citation type="submission" date="2020-05" db="EMBL/GenBank/DDBJ databases">
        <title>Phylogenomic resolution of chytrid fungi.</title>
        <authorList>
            <person name="Stajich J.E."/>
            <person name="Amses K."/>
            <person name="Simmons R."/>
            <person name="Seto K."/>
            <person name="Myers J."/>
            <person name="Bonds A."/>
            <person name="Quandt C.A."/>
            <person name="Barry K."/>
            <person name="Liu P."/>
            <person name="Grigoriev I."/>
            <person name="Longcore J.E."/>
            <person name="James T.Y."/>
        </authorList>
    </citation>
    <scope>NUCLEOTIDE SEQUENCE</scope>
    <source>
        <strain evidence="4">PLAUS21</strain>
    </source>
</reference>
<gene>
    <name evidence="4" type="ORF">HK103_003755</name>
</gene>
<dbReference type="PANTHER" id="PTHR12072">
    <property type="entry name" value="CWF19, CELL CYCLE CONTROL PROTEIN"/>
    <property type="match status" value="1"/>
</dbReference>
<dbReference type="InterPro" id="IPR006768">
    <property type="entry name" value="Cwf19-like_C_dom-1"/>
</dbReference>
<feature type="compositionally biased region" description="Basic and acidic residues" evidence="2">
    <location>
        <begin position="141"/>
        <end position="181"/>
    </location>
</feature>
<dbReference type="EMBL" id="JADGKB010000029">
    <property type="protein sequence ID" value="KAJ3258274.1"/>
    <property type="molecule type" value="Genomic_DNA"/>
</dbReference>
<feature type="domain" description="Cwf19-like C-terminal" evidence="3">
    <location>
        <begin position="357"/>
        <end position="429"/>
    </location>
</feature>
<evidence type="ECO:0000259" key="3">
    <source>
        <dbReference type="Pfam" id="PF04677"/>
    </source>
</evidence>
<dbReference type="Pfam" id="PF04677">
    <property type="entry name" value="CwfJ_C_1"/>
    <property type="match status" value="1"/>
</dbReference>
<proteinExistence type="inferred from homology"/>
<keyword evidence="5" id="KW-1185">Reference proteome</keyword>
<sequence length="431" mass="50412">MGDSKRQGWMLDPQNEMTDVFRASGREKTNREIERERQQQESERIRKEREIKPIENSSRGYEYGDKGSSWRMMKLKRVFDIAKEEGVSVEKIALERYGVLEEYQEALKEREFLDLDKKSNQHGTKSNLKRPSFKPPSEFARPNKLEKSSHRNREEIDRDSSNSKKEEDDTVYRRRKDDSPTRKAPLPQAIAPVVKYELDEPVLSKDQLNKLHAKVLKAKMLKLPELEELEEEYYYELAKAESGDKIIVVPSVNSKGELHAPEEAITRNRNTHDKKGNRLGYEDEGEQTLDDLVRYEKLNKTSDFDKNLSHQIARDSTFKDDLDYMDDSSDRLSRKKKDKRDNSEKRAIRGTFLMILDYKKSEAALAECVYCYHDNQPPKITMISIGNSVYLALPETIDMVKYHCLIVPIQHANTTLELDDQAWDEIRVYSY</sequence>
<dbReference type="Proteomes" id="UP001210925">
    <property type="component" value="Unassembled WGS sequence"/>
</dbReference>
<dbReference type="GO" id="GO:0000398">
    <property type="term" value="P:mRNA splicing, via spliceosome"/>
    <property type="evidence" value="ECO:0007669"/>
    <property type="project" value="TreeGrafter"/>
</dbReference>
<protein>
    <recommendedName>
        <fullName evidence="3">Cwf19-like C-terminal domain-containing protein</fullName>
    </recommendedName>
</protein>